<gene>
    <name evidence="3" type="ORF">DPMN_135018</name>
</gene>
<proteinExistence type="predicted"/>
<dbReference type="PANTHER" id="PTHR14499">
    <property type="entry name" value="POTASSIUM CHANNEL TETRAMERIZATION DOMAIN-CONTAINING"/>
    <property type="match status" value="1"/>
</dbReference>
<dbReference type="GO" id="GO:0051260">
    <property type="term" value="P:protein homooligomerization"/>
    <property type="evidence" value="ECO:0007669"/>
    <property type="project" value="InterPro"/>
</dbReference>
<feature type="region of interest" description="Disordered" evidence="1">
    <location>
        <begin position="496"/>
        <end position="524"/>
    </location>
</feature>
<dbReference type="InterPro" id="IPR003131">
    <property type="entry name" value="T1-type_BTB"/>
</dbReference>
<protein>
    <recommendedName>
        <fullName evidence="2">Potassium channel tetramerisation-type BTB domain-containing protein</fullName>
    </recommendedName>
</protein>
<feature type="compositionally biased region" description="Polar residues" evidence="1">
    <location>
        <begin position="356"/>
        <end position="373"/>
    </location>
</feature>
<keyword evidence="4" id="KW-1185">Reference proteome</keyword>
<dbReference type="EMBL" id="JAIWYP010000006">
    <property type="protein sequence ID" value="KAH3806694.1"/>
    <property type="molecule type" value="Genomic_DNA"/>
</dbReference>
<dbReference type="PANTHER" id="PTHR14499:SF145">
    <property type="entry name" value="POTASSIUM CHANNEL REGULATORY PROTEIN-LIKE"/>
    <property type="match status" value="1"/>
</dbReference>
<dbReference type="Proteomes" id="UP000828390">
    <property type="component" value="Unassembled WGS sequence"/>
</dbReference>
<sequence>MEDERHEFPEVIELCIGGTHNYTALRSTLTRDENSVLAAMFTGGQPVHKSKEGRYFLDVDGPTFKTVLEYLKFGTFPTLSTNRSSSGIFGGEQFLSYKNFDEVKAIYRTASSLKLGQLTEFLENCFPVYVDVKLEKYRTSTVGYFESLAQVLATIPPQSLLLQRHFSVRLVNNSDFKITPACCEHVCQYNEKTTTTAGFGGFGGQTVSSYSVDVVVKVAVEVDCTLLSFLCYDLAERGFDVQGRESSCYNVCSKRQNVFGGSVIRNTQCCRQELFILHFRWQLHTATVARQPGLTFGFGQQPVTGSCFGQAQITQSPQGFGFGSGPDQQGGGSSSFGFGQAQPTQSPHGGPGFTFGSVQQPTTGGLFGQVQTTQSQQGFGFGSGSSPQGSGSSSFGFGRQNPVAGFGQPQTTSSCFGAGKTREFSLSQNVAVSKGFGQSDPVDSVTQTATGTQKSGLFGTSQPGPFGTPAPKIFTGFGISSFGGTPKSASVFTDTKQETQKQTLPSASFGSPSPQMESLFGKSPTSSNVFGGKAVFHNPIGAQQVQPSSTFAGFGLVKSEVKESD</sequence>
<reference evidence="3" key="2">
    <citation type="submission" date="2020-11" db="EMBL/GenBank/DDBJ databases">
        <authorList>
            <person name="McCartney M.A."/>
            <person name="Auch B."/>
            <person name="Kono T."/>
            <person name="Mallez S."/>
            <person name="Becker A."/>
            <person name="Gohl D.M."/>
            <person name="Silverstein K.A.T."/>
            <person name="Koren S."/>
            <person name="Bechman K.B."/>
            <person name="Herman A."/>
            <person name="Abrahante J.E."/>
            <person name="Garbe J."/>
        </authorList>
    </citation>
    <scope>NUCLEOTIDE SEQUENCE</scope>
    <source>
        <strain evidence="3">Duluth1</strain>
        <tissue evidence="3">Whole animal</tissue>
    </source>
</reference>
<dbReference type="Gene3D" id="3.30.710.10">
    <property type="entry name" value="Potassium Channel Kv1.1, Chain A"/>
    <property type="match status" value="1"/>
</dbReference>
<comment type="caution">
    <text evidence="3">The sequence shown here is derived from an EMBL/GenBank/DDBJ whole genome shotgun (WGS) entry which is preliminary data.</text>
</comment>
<name>A0A9D4FWR4_DREPO</name>
<accession>A0A9D4FWR4</accession>
<evidence type="ECO:0000313" key="4">
    <source>
        <dbReference type="Proteomes" id="UP000828390"/>
    </source>
</evidence>
<reference evidence="3" key="1">
    <citation type="journal article" date="2019" name="bioRxiv">
        <title>The Genome of the Zebra Mussel, Dreissena polymorpha: A Resource for Invasive Species Research.</title>
        <authorList>
            <person name="McCartney M.A."/>
            <person name="Auch B."/>
            <person name="Kono T."/>
            <person name="Mallez S."/>
            <person name="Zhang Y."/>
            <person name="Obille A."/>
            <person name="Becker A."/>
            <person name="Abrahante J.E."/>
            <person name="Garbe J."/>
            <person name="Badalamenti J.P."/>
            <person name="Herman A."/>
            <person name="Mangelson H."/>
            <person name="Liachko I."/>
            <person name="Sullivan S."/>
            <person name="Sone E.D."/>
            <person name="Koren S."/>
            <person name="Silverstein K.A.T."/>
            <person name="Beckman K.B."/>
            <person name="Gohl D.M."/>
        </authorList>
    </citation>
    <scope>NUCLEOTIDE SEQUENCE</scope>
    <source>
        <strain evidence="3">Duluth1</strain>
        <tissue evidence="3">Whole animal</tissue>
    </source>
</reference>
<dbReference type="OrthoDB" id="2414723at2759"/>
<organism evidence="3 4">
    <name type="scientific">Dreissena polymorpha</name>
    <name type="common">Zebra mussel</name>
    <name type="synonym">Mytilus polymorpha</name>
    <dbReference type="NCBI Taxonomy" id="45954"/>
    <lineage>
        <taxon>Eukaryota</taxon>
        <taxon>Metazoa</taxon>
        <taxon>Spiralia</taxon>
        <taxon>Lophotrochozoa</taxon>
        <taxon>Mollusca</taxon>
        <taxon>Bivalvia</taxon>
        <taxon>Autobranchia</taxon>
        <taxon>Heteroconchia</taxon>
        <taxon>Euheterodonta</taxon>
        <taxon>Imparidentia</taxon>
        <taxon>Neoheterodontei</taxon>
        <taxon>Myida</taxon>
        <taxon>Dreissenoidea</taxon>
        <taxon>Dreissenidae</taxon>
        <taxon>Dreissena</taxon>
    </lineage>
</organism>
<evidence type="ECO:0000313" key="3">
    <source>
        <dbReference type="EMBL" id="KAH3806694.1"/>
    </source>
</evidence>
<dbReference type="AlphaFoldDB" id="A0A9D4FWR4"/>
<evidence type="ECO:0000259" key="2">
    <source>
        <dbReference type="Pfam" id="PF02214"/>
    </source>
</evidence>
<feature type="compositionally biased region" description="Polar residues" evidence="1">
    <location>
        <begin position="496"/>
        <end position="516"/>
    </location>
</feature>
<feature type="compositionally biased region" description="Gly residues" evidence="1">
    <location>
        <begin position="320"/>
        <end position="334"/>
    </location>
</feature>
<feature type="compositionally biased region" description="Low complexity" evidence="1">
    <location>
        <begin position="374"/>
        <end position="398"/>
    </location>
</feature>
<dbReference type="InterPro" id="IPR011333">
    <property type="entry name" value="SKP1/BTB/POZ_sf"/>
</dbReference>
<feature type="region of interest" description="Disordered" evidence="1">
    <location>
        <begin position="318"/>
        <end position="409"/>
    </location>
</feature>
<evidence type="ECO:0000256" key="1">
    <source>
        <dbReference type="SAM" id="MobiDB-lite"/>
    </source>
</evidence>
<feature type="domain" description="Potassium channel tetramerisation-type BTB" evidence="2">
    <location>
        <begin position="13"/>
        <end position="76"/>
    </location>
</feature>
<dbReference type="Pfam" id="PF02214">
    <property type="entry name" value="BTB_2"/>
    <property type="match status" value="1"/>
</dbReference>
<dbReference type="SUPFAM" id="SSF54695">
    <property type="entry name" value="POZ domain"/>
    <property type="match status" value="1"/>
</dbReference>